<proteinExistence type="predicted"/>
<evidence type="ECO:0000313" key="2">
    <source>
        <dbReference type="Proteomes" id="UP000813068"/>
    </source>
</evidence>
<keyword evidence="2" id="KW-1185">Reference proteome</keyword>
<dbReference type="Pfam" id="PF08907">
    <property type="entry name" value="DUF1853"/>
    <property type="match status" value="1"/>
</dbReference>
<evidence type="ECO:0000313" key="1">
    <source>
        <dbReference type="EMBL" id="MBV2134605.1"/>
    </source>
</evidence>
<dbReference type="Proteomes" id="UP000813068">
    <property type="component" value="Unassembled WGS sequence"/>
</dbReference>
<sequence>MNLFPDLAYLPGQLHHPTVRDLAWTLLSPPLLAAVDGLRPRHPLCASGWAAHPQRLANWLHDLDRQPQALLLQTPAANGSRLGRYYEELWQFALRQAPGIRLLAANLAIRDHGHTLGEMDLLLEDDEGLQHIELAVKFYLGPPQADGRASRDWLGPGRLDRLDLKLEHLLQHQLPLSARPEAHLLIQTLSSRTPQASLWLGGYLFYPWPTPCSSPRSAGSQHLRGRWVQRRDWTACLAATQAGRWQPLARLRWLAPSACSADALWSCAQLDAWLDELPADAAPRMLVHLREDVDGRWQEHERVFLVNDRWPLPPQ</sequence>
<organism evidence="1 2">
    <name type="scientific">Geopseudomonas aromaticivorans</name>
    <dbReference type="NCBI Taxonomy" id="2849492"/>
    <lineage>
        <taxon>Bacteria</taxon>
        <taxon>Pseudomonadati</taxon>
        <taxon>Pseudomonadota</taxon>
        <taxon>Gammaproteobacteria</taxon>
        <taxon>Pseudomonadales</taxon>
        <taxon>Pseudomonadaceae</taxon>
        <taxon>Geopseudomonas</taxon>
    </lineage>
</organism>
<reference evidence="1 2" key="1">
    <citation type="submission" date="2021-06" db="EMBL/GenBank/DDBJ databases">
        <title>Differences between aerobic and microaerobic xylene degrading microbial communities.</title>
        <authorList>
            <person name="Banerjee S."/>
            <person name="Tancsics A."/>
        </authorList>
    </citation>
    <scope>NUCLEOTIDE SEQUENCE [LARGE SCALE GENOMIC DNA]</scope>
    <source>
        <strain evidence="1 2">MAP12</strain>
    </source>
</reference>
<name>A0ABS6N0N1_9GAMM</name>
<dbReference type="InterPro" id="IPR015003">
    <property type="entry name" value="DUF1853"/>
</dbReference>
<dbReference type="RefSeq" id="WP_217683186.1">
    <property type="nucleotide sequence ID" value="NZ_JAHRGL010000062.1"/>
</dbReference>
<dbReference type="EMBL" id="JAHRGL010000062">
    <property type="protein sequence ID" value="MBV2134605.1"/>
    <property type="molecule type" value="Genomic_DNA"/>
</dbReference>
<comment type="caution">
    <text evidence="1">The sequence shown here is derived from an EMBL/GenBank/DDBJ whole genome shotgun (WGS) entry which is preliminary data.</text>
</comment>
<accession>A0ABS6N0N1</accession>
<protein>
    <submittedName>
        <fullName evidence="1">DUF1853 family protein</fullName>
    </submittedName>
</protein>
<gene>
    <name evidence="1" type="ORF">KRX52_17640</name>
</gene>